<protein>
    <recommendedName>
        <fullName evidence="2">GGDEF domain-containing protein</fullName>
    </recommendedName>
</protein>
<feature type="region of interest" description="Disordered" evidence="1">
    <location>
        <begin position="692"/>
        <end position="728"/>
    </location>
</feature>
<dbReference type="SUPFAM" id="SSF55781">
    <property type="entry name" value="GAF domain-like"/>
    <property type="match status" value="3"/>
</dbReference>
<dbReference type="PANTHER" id="PTHR45138">
    <property type="entry name" value="REGULATORY COMPONENTS OF SENSORY TRANSDUCTION SYSTEM"/>
    <property type="match status" value="1"/>
</dbReference>
<dbReference type="InterPro" id="IPR043128">
    <property type="entry name" value="Rev_trsase/Diguanyl_cyclase"/>
</dbReference>
<dbReference type="CDD" id="cd01949">
    <property type="entry name" value="GGDEF"/>
    <property type="match status" value="1"/>
</dbReference>
<dbReference type="GO" id="GO:0005886">
    <property type="term" value="C:plasma membrane"/>
    <property type="evidence" value="ECO:0007669"/>
    <property type="project" value="TreeGrafter"/>
</dbReference>
<gene>
    <name evidence="3" type="ORF">AVDCRST_MAG79-3071</name>
</gene>
<proteinExistence type="predicted"/>
<evidence type="ECO:0000313" key="3">
    <source>
        <dbReference type="EMBL" id="CAA9555751.1"/>
    </source>
</evidence>
<dbReference type="PROSITE" id="PS50887">
    <property type="entry name" value="GGDEF"/>
    <property type="match status" value="1"/>
</dbReference>
<dbReference type="Pfam" id="PF01590">
    <property type="entry name" value="GAF"/>
    <property type="match status" value="2"/>
</dbReference>
<dbReference type="NCBIfam" id="TIGR00254">
    <property type="entry name" value="GGDEF"/>
    <property type="match status" value="1"/>
</dbReference>
<dbReference type="InterPro" id="IPR050469">
    <property type="entry name" value="Diguanylate_Cyclase"/>
</dbReference>
<accession>A0A6J4UND3</accession>
<evidence type="ECO:0000256" key="1">
    <source>
        <dbReference type="SAM" id="MobiDB-lite"/>
    </source>
</evidence>
<dbReference type="SUPFAM" id="SSF55073">
    <property type="entry name" value="Nucleotide cyclase"/>
    <property type="match status" value="1"/>
</dbReference>
<dbReference type="InterPro" id="IPR003018">
    <property type="entry name" value="GAF"/>
</dbReference>
<dbReference type="InterPro" id="IPR029016">
    <property type="entry name" value="GAF-like_dom_sf"/>
</dbReference>
<dbReference type="GO" id="GO:1902201">
    <property type="term" value="P:negative regulation of bacterial-type flagellum-dependent cell motility"/>
    <property type="evidence" value="ECO:0007669"/>
    <property type="project" value="TreeGrafter"/>
</dbReference>
<dbReference type="Gene3D" id="3.30.450.40">
    <property type="match status" value="3"/>
</dbReference>
<name>A0A6J4UND3_9ACTN</name>
<dbReference type="GO" id="GO:0043709">
    <property type="term" value="P:cell adhesion involved in single-species biofilm formation"/>
    <property type="evidence" value="ECO:0007669"/>
    <property type="project" value="TreeGrafter"/>
</dbReference>
<reference evidence="3" key="1">
    <citation type="submission" date="2020-02" db="EMBL/GenBank/DDBJ databases">
        <authorList>
            <person name="Meier V. D."/>
        </authorList>
    </citation>
    <scope>NUCLEOTIDE SEQUENCE</scope>
    <source>
        <strain evidence="3">AVDCRST_MAG79</strain>
    </source>
</reference>
<dbReference type="Pfam" id="PF13185">
    <property type="entry name" value="GAF_2"/>
    <property type="match status" value="1"/>
</dbReference>
<feature type="non-terminal residue" evidence="3">
    <location>
        <position position="1"/>
    </location>
</feature>
<dbReference type="SMART" id="SM00065">
    <property type="entry name" value="GAF"/>
    <property type="match status" value="3"/>
</dbReference>
<organism evidence="3">
    <name type="scientific">uncultured Thermoleophilia bacterium</name>
    <dbReference type="NCBI Taxonomy" id="1497501"/>
    <lineage>
        <taxon>Bacteria</taxon>
        <taxon>Bacillati</taxon>
        <taxon>Actinomycetota</taxon>
        <taxon>Thermoleophilia</taxon>
        <taxon>environmental samples</taxon>
    </lineage>
</organism>
<feature type="domain" description="GGDEF" evidence="2">
    <location>
        <begin position="541"/>
        <end position="677"/>
    </location>
</feature>
<dbReference type="Gene3D" id="3.30.70.270">
    <property type="match status" value="1"/>
</dbReference>
<dbReference type="AlphaFoldDB" id="A0A6J4UND3"/>
<dbReference type="SMART" id="SM00267">
    <property type="entry name" value="GGDEF"/>
    <property type="match status" value="1"/>
</dbReference>
<dbReference type="InterPro" id="IPR029787">
    <property type="entry name" value="Nucleotide_cyclase"/>
</dbReference>
<dbReference type="Pfam" id="PF00990">
    <property type="entry name" value="GGDEF"/>
    <property type="match status" value="1"/>
</dbReference>
<sequence length="728" mass="78280">QVHRATALLRVAGDLGSRLDVDEILRGVVNHAVALFGADRAAVVLRRADGTAVGSAARGLSPRYLATLDQSHERSLGDAAVARDRPVAAVAYAEDPRAAGMRATIVQEGYDTVCAAPLSVDGEVGGVLTLYHDRPHRWTEEDIEALAAFATQAAVAIRTARNFTQMATWTAQLQSIQQLGAELNRLTSVRDIGLAIASELQQLIDYHNVRVYRLYGELLVPVAMRGQVGEYEDETPEQLRVRIGEGITGWVAANKVPQNLPDAAKDPRGDTIPGTEEDLDESMLLAPMVFEDTVLGVLVLSKLGLHQFSDDDLRLLVIYASFAAQAMANADSTERLREQSAELERQLRSQRHLLQITESILGTLDAPAVLDQIADRLAELVGYDNISIELYDRAANRLRPLTARGANADEYLQEWEVGEQGVATWVIERREPVLIVDQFDDPRVRHFESTGPVHGGLIVVPLRGREGVTGVLTLERLGVGNTFRPDEFELVQLFAAQVSVALQNAEAHGAVEIRARTDALTGLLNHGTFQEWLGAAVARDERFSLVMIDLDNFKRVNDARGHQTGDELLRQIARAVVGAARETDHVFRYGGDEFVILLPGADGPAATAVSERVRSAVHGVGGSASRWDADGVRVSASFGVATFPVDGASAELLLLAADRACFVAKRAGGARIASAEEGLALAGEFSLQKPTPVDAPTIAIEPAPMPAARPDEPGGSAAGARQEGVTVS</sequence>
<dbReference type="EMBL" id="CADCWC010000491">
    <property type="protein sequence ID" value="CAA9555751.1"/>
    <property type="molecule type" value="Genomic_DNA"/>
</dbReference>
<dbReference type="PANTHER" id="PTHR45138:SF9">
    <property type="entry name" value="DIGUANYLATE CYCLASE DGCM-RELATED"/>
    <property type="match status" value="1"/>
</dbReference>
<dbReference type="InterPro" id="IPR000160">
    <property type="entry name" value="GGDEF_dom"/>
</dbReference>
<evidence type="ECO:0000259" key="2">
    <source>
        <dbReference type="PROSITE" id="PS50887"/>
    </source>
</evidence>
<dbReference type="GO" id="GO:0052621">
    <property type="term" value="F:diguanylate cyclase activity"/>
    <property type="evidence" value="ECO:0007669"/>
    <property type="project" value="TreeGrafter"/>
</dbReference>